<accession>A0ABU6NJX8</accession>
<comment type="catalytic activity">
    <reaction evidence="7">
        <text>NAD(+) + H2O = ADP-D-ribose + nicotinamide + H(+)</text>
        <dbReference type="Rhea" id="RHEA:16301"/>
        <dbReference type="ChEBI" id="CHEBI:15377"/>
        <dbReference type="ChEBI" id="CHEBI:15378"/>
        <dbReference type="ChEBI" id="CHEBI:17154"/>
        <dbReference type="ChEBI" id="CHEBI:57540"/>
        <dbReference type="ChEBI" id="CHEBI:57967"/>
        <dbReference type="EC" id="3.2.2.5"/>
    </reaction>
    <physiologicalReaction direction="left-to-right" evidence="7">
        <dbReference type="Rhea" id="RHEA:16302"/>
    </physiologicalReaction>
</comment>
<evidence type="ECO:0000313" key="10">
    <source>
        <dbReference type="EMBL" id="MED4128504.1"/>
    </source>
</evidence>
<name>A0ABU6NJX8_9BACI</name>
<dbReference type="InterPro" id="IPR026590">
    <property type="entry name" value="Ssirtuin_cat_dom"/>
</dbReference>
<feature type="domain" description="Deacetylase sirtuin-type" evidence="9">
    <location>
        <begin position="1"/>
        <end position="283"/>
    </location>
</feature>
<evidence type="ECO:0000256" key="5">
    <source>
        <dbReference type="ARBA" id="ARBA00035014"/>
    </source>
</evidence>
<organism evidence="10 11">
    <name type="scientific">Shouchella miscanthi</name>
    <dbReference type="NCBI Taxonomy" id="2598861"/>
    <lineage>
        <taxon>Bacteria</taxon>
        <taxon>Bacillati</taxon>
        <taxon>Bacillota</taxon>
        <taxon>Bacilli</taxon>
        <taxon>Bacillales</taxon>
        <taxon>Bacillaceae</taxon>
        <taxon>Shouchella</taxon>
    </lineage>
</organism>
<comment type="caution">
    <text evidence="10">The sequence shown here is derived from an EMBL/GenBank/DDBJ whole genome shotgun (WGS) entry which is preliminary data.</text>
</comment>
<dbReference type="EC" id="3.2.2.5" evidence="4"/>
<evidence type="ECO:0000256" key="1">
    <source>
        <dbReference type="ARBA" id="ARBA00022801"/>
    </source>
</evidence>
<reference evidence="10 11" key="1">
    <citation type="submission" date="2023-03" db="EMBL/GenBank/DDBJ databases">
        <title>Bacillus Genome Sequencing.</title>
        <authorList>
            <person name="Dunlap C."/>
        </authorList>
    </citation>
    <scope>NUCLEOTIDE SEQUENCE [LARGE SCALE GENOMIC DNA]</scope>
    <source>
        <strain evidence="10 11">B-4107</strain>
    </source>
</reference>
<keyword evidence="1" id="KW-0378">Hydrolase</keyword>
<dbReference type="PROSITE" id="PS50305">
    <property type="entry name" value="SIRTUIN"/>
    <property type="match status" value="1"/>
</dbReference>
<gene>
    <name evidence="10" type="ORF">P5F74_10205</name>
</gene>
<comment type="similarity">
    <text evidence="5">Belongs to the soluble Thoeris ThsA family.</text>
</comment>
<keyword evidence="11" id="KW-1185">Reference proteome</keyword>
<evidence type="ECO:0000256" key="4">
    <source>
        <dbReference type="ARBA" id="ARBA00034327"/>
    </source>
</evidence>
<dbReference type="SUPFAM" id="SSF52467">
    <property type="entry name" value="DHS-like NAD/FAD-binding domain"/>
    <property type="match status" value="1"/>
</dbReference>
<evidence type="ECO:0000256" key="8">
    <source>
        <dbReference type="PROSITE-ProRule" id="PRU00236"/>
    </source>
</evidence>
<dbReference type="Pfam" id="PF18185">
    <property type="entry name" value="STALD"/>
    <property type="match status" value="1"/>
</dbReference>
<dbReference type="RefSeq" id="WP_328237273.1">
    <property type="nucleotide sequence ID" value="NZ_JAROAS010000019.1"/>
</dbReference>
<comment type="caution">
    <text evidence="8">Lacks conserved residue(s) required for the propagation of feature annotation.</text>
</comment>
<dbReference type="CDD" id="cd01406">
    <property type="entry name" value="SIR2-like"/>
    <property type="match status" value="1"/>
</dbReference>
<dbReference type="EMBL" id="JAROAS010000019">
    <property type="protein sequence ID" value="MED4128504.1"/>
    <property type="molecule type" value="Genomic_DNA"/>
</dbReference>
<keyword evidence="3" id="KW-0051">Antiviral defense</keyword>
<dbReference type="Pfam" id="PF13289">
    <property type="entry name" value="SIR2_2"/>
    <property type="match status" value="1"/>
</dbReference>
<evidence type="ECO:0000256" key="7">
    <source>
        <dbReference type="ARBA" id="ARBA00047575"/>
    </source>
</evidence>
<proteinExistence type="inferred from homology"/>
<sequence>MKKYNPEIKEFLRSYVRDILDSNAAVFAGAGLSQPAGYVNWKELLRDIAEDIGLNIDQESDLIALAQYHVNEFGSRSKINQVLIDEFTKRIKTTKNHTLLAQLPINTYWTTNYDQLIENNLEMAGKKVDKKFEQENITYSVPGKDVTVYKMHGDSGSPHKAVLTKDDYEDYDRKGELFITALRGYLVSKTFLFIGFSFDDPNLAQILSKIKVLLNEDKRTHYCFMRRIKEADFMNNDEFSYAEVKLNLKIKDLQRYGIKVLLIDEYEEITDILEYVNALVKRKNIFISGSASSYGEWGELETFSFSANLNKHIIYNKYNIVSGFGLGIGSSVISGALEEIYSEHEIVENRLICRPFPQVTPGTDKEELWDKYRHEMIKNVGIAIFIFGNKIKNDNLVNADGLEKEFIIAIENGVIPIPIGSTGFMSKILWDKVMGDFETYVGIEELRPLYNKLGDKSIKGENLLKALVEIIKILSR</sequence>
<dbReference type="Proteomes" id="UP001341820">
    <property type="component" value="Unassembled WGS sequence"/>
</dbReference>
<evidence type="ECO:0000256" key="6">
    <source>
        <dbReference type="ARBA" id="ARBA00035033"/>
    </source>
</evidence>
<evidence type="ECO:0000313" key="11">
    <source>
        <dbReference type="Proteomes" id="UP001341820"/>
    </source>
</evidence>
<keyword evidence="2" id="KW-0520">NAD</keyword>
<dbReference type="InterPro" id="IPR041486">
    <property type="entry name" value="ThsA_STALD"/>
</dbReference>
<evidence type="ECO:0000256" key="2">
    <source>
        <dbReference type="ARBA" id="ARBA00023027"/>
    </source>
</evidence>
<evidence type="ECO:0000256" key="3">
    <source>
        <dbReference type="ARBA" id="ARBA00023118"/>
    </source>
</evidence>
<dbReference type="InterPro" id="IPR029035">
    <property type="entry name" value="DHS-like_NAD/FAD-binding_dom"/>
</dbReference>
<evidence type="ECO:0000259" key="9">
    <source>
        <dbReference type="PROSITE" id="PS50305"/>
    </source>
</evidence>
<protein>
    <recommendedName>
        <fullName evidence="6">NAD(+) hydrolase ThsA</fullName>
        <ecNumber evidence="4">3.2.2.5</ecNumber>
    </recommendedName>
</protein>